<dbReference type="EMBL" id="AJIL01000283">
    <property type="protein sequence ID" value="KNE89994.1"/>
    <property type="molecule type" value="Genomic_DNA"/>
</dbReference>
<evidence type="ECO:0000313" key="2">
    <source>
        <dbReference type="Proteomes" id="UP000054564"/>
    </source>
</evidence>
<comment type="caution">
    <text evidence="1">The sequence shown here is derived from an EMBL/GenBank/DDBJ whole genome shotgun (WGS) entry which is preliminary data.</text>
</comment>
<dbReference type="AlphaFoldDB" id="A0A0L0UTE5"/>
<dbReference type="PANTHER" id="PTHR33069">
    <property type="entry name" value="CHROMOSOME 7, WHOLE GENOME SHOTGUN SEQUENCE-RELATED"/>
    <property type="match status" value="1"/>
</dbReference>
<dbReference type="PANTHER" id="PTHR33069:SF3">
    <property type="entry name" value="DYNEIN HEAVY CHAIN TAIL DOMAIN-CONTAINING PROTEIN"/>
    <property type="match status" value="1"/>
</dbReference>
<gene>
    <name evidence="1" type="ORF">PSTG_16545</name>
</gene>
<reference evidence="2" key="1">
    <citation type="submission" date="2014-03" db="EMBL/GenBank/DDBJ databases">
        <title>The Genome Sequence of Puccinia striiformis f. sp. tritici PST-78.</title>
        <authorList>
            <consortium name="The Broad Institute Genome Sequencing Platform"/>
            <person name="Cuomo C."/>
            <person name="Hulbert S."/>
            <person name="Chen X."/>
            <person name="Walker B."/>
            <person name="Young S.K."/>
            <person name="Zeng Q."/>
            <person name="Gargeya S."/>
            <person name="Fitzgerald M."/>
            <person name="Haas B."/>
            <person name="Abouelleil A."/>
            <person name="Alvarado L."/>
            <person name="Arachchi H.M."/>
            <person name="Berlin A.M."/>
            <person name="Chapman S.B."/>
            <person name="Goldberg J."/>
            <person name="Griggs A."/>
            <person name="Gujja S."/>
            <person name="Hansen M."/>
            <person name="Howarth C."/>
            <person name="Imamovic A."/>
            <person name="Larimer J."/>
            <person name="McCowan C."/>
            <person name="Montmayeur A."/>
            <person name="Murphy C."/>
            <person name="Neiman D."/>
            <person name="Pearson M."/>
            <person name="Priest M."/>
            <person name="Roberts A."/>
            <person name="Saif S."/>
            <person name="Shea T."/>
            <person name="Sisk P."/>
            <person name="Sykes S."/>
            <person name="Wortman J."/>
            <person name="Nusbaum C."/>
            <person name="Birren B."/>
        </authorList>
    </citation>
    <scope>NUCLEOTIDE SEQUENCE [LARGE SCALE GENOMIC DNA]</scope>
    <source>
        <strain evidence="2">race PST-78</strain>
    </source>
</reference>
<keyword evidence="2" id="KW-1185">Reference proteome</keyword>
<evidence type="ECO:0000313" key="1">
    <source>
        <dbReference type="EMBL" id="KNE89994.1"/>
    </source>
</evidence>
<dbReference type="Proteomes" id="UP000054564">
    <property type="component" value="Unassembled WGS sequence"/>
</dbReference>
<organism evidence="1 2">
    <name type="scientific">Puccinia striiformis f. sp. tritici PST-78</name>
    <dbReference type="NCBI Taxonomy" id="1165861"/>
    <lineage>
        <taxon>Eukaryota</taxon>
        <taxon>Fungi</taxon>
        <taxon>Dikarya</taxon>
        <taxon>Basidiomycota</taxon>
        <taxon>Pucciniomycotina</taxon>
        <taxon>Pucciniomycetes</taxon>
        <taxon>Pucciniales</taxon>
        <taxon>Pucciniaceae</taxon>
        <taxon>Puccinia</taxon>
    </lineage>
</organism>
<dbReference type="STRING" id="1165861.A0A0L0UTE5"/>
<proteinExistence type="predicted"/>
<accession>A0A0L0UTE5</accession>
<sequence length="429" mass="49449">MSEPDWDAYSQSSDVPGDVYQSFKSMRREYYTSPTTAHDPTRFRSVPVSETYKKEVLSSIQTDLLPQLRTRMISLSSSLDLSAIFECPGSRFQAMRESQSNVASIVEQIKSAVDLICSYHTPLFQVDDQHHNEFKKFKLFRIRERIEGLMSNEICQVFGDCQRFLRSLLDQKQTLSELAVLRQNVDAEFTSSLASIDYTIAWITTPEIQLVQDRWPNQRAGMNIQLNKFLMIIDPNTDLEEKIPRFVDVPRSERFIQLATSVIPVIKLSRTFFHKLSNIFFEKILRHRTINKSLSPFTEMCSSQLFDLSDSPASVFRNLEKFLDTLSEVATPGPGRFHMPRLESKDFTQLIDALTTRMQYTSLLVTLYVVPLLSDSELQEDFKTWSVTWNTQLVVATQHVNETARSFLDSGSAHPRVNVVRNILRNTRT</sequence>
<protein>
    <submittedName>
        <fullName evidence="1">Uncharacterized protein</fullName>
    </submittedName>
</protein>
<name>A0A0L0UTE5_9BASI</name>